<evidence type="ECO:0000313" key="4">
    <source>
        <dbReference type="EMBL" id="GJU02781.1"/>
    </source>
</evidence>
<dbReference type="PROSITE" id="PS50158">
    <property type="entry name" value="ZF_CCHC"/>
    <property type="match status" value="1"/>
</dbReference>
<name>A0ABQ5ISI6_9ASTR</name>
<dbReference type="PANTHER" id="PTHR11439">
    <property type="entry name" value="GAG-POL-RELATED RETROTRANSPOSON"/>
    <property type="match status" value="1"/>
</dbReference>
<protein>
    <submittedName>
        <fullName evidence="4">Ribonuclease H-like domain-containing protein</fullName>
    </submittedName>
</protein>
<keyword evidence="1" id="KW-0863">Zinc-finger</keyword>
<feature type="region of interest" description="Disordered" evidence="2">
    <location>
        <begin position="375"/>
        <end position="426"/>
    </location>
</feature>
<dbReference type="CDD" id="cd09272">
    <property type="entry name" value="RNase_HI_RT_Ty1"/>
    <property type="match status" value="1"/>
</dbReference>
<dbReference type="InterPro" id="IPR036875">
    <property type="entry name" value="Znf_CCHC_sf"/>
</dbReference>
<comment type="caution">
    <text evidence="4">The sequence shown here is derived from an EMBL/GenBank/DDBJ whole genome shotgun (WGS) entry which is preliminary data.</text>
</comment>
<dbReference type="InterPro" id="IPR043502">
    <property type="entry name" value="DNA/RNA_pol_sf"/>
</dbReference>
<evidence type="ECO:0000259" key="3">
    <source>
        <dbReference type="PROSITE" id="PS50158"/>
    </source>
</evidence>
<keyword evidence="1" id="KW-0862">Zinc</keyword>
<dbReference type="EMBL" id="BQNB010021092">
    <property type="protein sequence ID" value="GJU02781.1"/>
    <property type="molecule type" value="Genomic_DNA"/>
</dbReference>
<feature type="compositionally biased region" description="Low complexity" evidence="2">
    <location>
        <begin position="151"/>
        <end position="181"/>
    </location>
</feature>
<dbReference type="Proteomes" id="UP001151760">
    <property type="component" value="Unassembled WGS sequence"/>
</dbReference>
<keyword evidence="1" id="KW-0479">Metal-binding</keyword>
<feature type="domain" description="CCHC-type" evidence="3">
    <location>
        <begin position="205"/>
        <end position="218"/>
    </location>
</feature>
<proteinExistence type="predicted"/>
<evidence type="ECO:0000313" key="5">
    <source>
        <dbReference type="Proteomes" id="UP001151760"/>
    </source>
</evidence>
<reference evidence="4" key="1">
    <citation type="journal article" date="2022" name="Int. J. Mol. Sci.">
        <title>Draft Genome of Tanacetum Coccineum: Genomic Comparison of Closely Related Tanacetum-Family Plants.</title>
        <authorList>
            <person name="Yamashiro T."/>
            <person name="Shiraishi A."/>
            <person name="Nakayama K."/>
            <person name="Satake H."/>
        </authorList>
    </citation>
    <scope>NUCLEOTIDE SEQUENCE</scope>
</reference>
<dbReference type="SUPFAM" id="SSF56672">
    <property type="entry name" value="DNA/RNA polymerases"/>
    <property type="match status" value="1"/>
</dbReference>
<sequence length="785" mass="88332">MVGASSSDDKISNLDLGNPLHLQTSDFNSNTIISVKLTRTENYRVWAAVMKLVINTRNKTSFLDGTCLKSTYANSAPLSNQEFDIMTKLPKCSCAAREDVSKHNQLIKLMQFLMGLNDVFQLIRSSLLARETLPDVKDSFAIVSREESHRGITSSSSSNSVTKPQVSSFAAKSNSWNNSGNKKFDNNKRVGNSTNNRGPNPNLHCTNCGKVGHTVDRCFDIIGYPLGYNKNIGLKSNGPRTFNVNFVSSSSEKGHPNGTLAKIKYVGNLKLSDKIVLYDVLVVPEYCDFHQNKIVGAGSENGGLYMFDYVSPLSFNSQTIDLNLIKDSHVSPCDICHKDKQTREPFPFSDHQTTKIDELIHLDLWGPYKHSDFQTSLSPNDDGRVYDTPHNDGNDHSYPNNADECENDFATSIGETSTSDGQSVKNPNWIEAMNNEIEALNRNNTWTICDLPEGRKAIGSKWLWKIKYKSSGEIKRYKARVMSKFHYSLFTKNSDNVFIILLVYVDDIVVTGNNVNEIKNFKQFLKSKFQIKDLEKLKYFLGIEVLDTKYGICLSQRKYCLELLHEFGLLAAKHVDTPLAENATLNHTESDDDHLLVNVSNYQRLVGKLIYLTNTRPDIPYDVHCLIQYMHYPLNSDLDAALRVLRYLKGSPGSGIQINKIGNLKLRAYADYDWAKCHATRKSVSGYCVFLGDSLVTWKRKKQSSLSRSSAEAEYGNMASTTFEVIWLSNLLSDMGVKNLLPVVMYCDNSSALQIAANPVFHEKSKHFEIDVHLVRKKLLVVLLN</sequence>
<dbReference type="InterPro" id="IPR029472">
    <property type="entry name" value="Copia-like_N"/>
</dbReference>
<organism evidence="4 5">
    <name type="scientific">Tanacetum coccineum</name>
    <dbReference type="NCBI Taxonomy" id="301880"/>
    <lineage>
        <taxon>Eukaryota</taxon>
        <taxon>Viridiplantae</taxon>
        <taxon>Streptophyta</taxon>
        <taxon>Embryophyta</taxon>
        <taxon>Tracheophyta</taxon>
        <taxon>Spermatophyta</taxon>
        <taxon>Magnoliopsida</taxon>
        <taxon>eudicotyledons</taxon>
        <taxon>Gunneridae</taxon>
        <taxon>Pentapetalae</taxon>
        <taxon>asterids</taxon>
        <taxon>campanulids</taxon>
        <taxon>Asterales</taxon>
        <taxon>Asteraceae</taxon>
        <taxon>Asteroideae</taxon>
        <taxon>Anthemideae</taxon>
        <taxon>Anthemidinae</taxon>
        <taxon>Tanacetum</taxon>
    </lineage>
</organism>
<feature type="region of interest" description="Disordered" evidence="2">
    <location>
        <begin position="151"/>
        <end position="203"/>
    </location>
</feature>
<reference evidence="4" key="2">
    <citation type="submission" date="2022-01" db="EMBL/GenBank/DDBJ databases">
        <authorList>
            <person name="Yamashiro T."/>
            <person name="Shiraishi A."/>
            <person name="Satake H."/>
            <person name="Nakayama K."/>
        </authorList>
    </citation>
    <scope>NUCLEOTIDE SEQUENCE</scope>
</reference>
<dbReference type="InterPro" id="IPR001878">
    <property type="entry name" value="Znf_CCHC"/>
</dbReference>
<dbReference type="SUPFAM" id="SSF57756">
    <property type="entry name" value="Retrovirus zinc finger-like domains"/>
    <property type="match status" value="1"/>
</dbReference>
<dbReference type="InterPro" id="IPR013103">
    <property type="entry name" value="RVT_2"/>
</dbReference>
<feature type="compositionally biased region" description="Polar residues" evidence="2">
    <location>
        <begin position="189"/>
        <end position="203"/>
    </location>
</feature>
<dbReference type="PANTHER" id="PTHR11439:SF489">
    <property type="entry name" value="RNA-DIRECTED DNA POLYMERASE"/>
    <property type="match status" value="1"/>
</dbReference>
<feature type="compositionally biased region" description="Polar residues" evidence="2">
    <location>
        <begin position="409"/>
        <end position="426"/>
    </location>
</feature>
<keyword evidence="5" id="KW-1185">Reference proteome</keyword>
<gene>
    <name evidence="4" type="ORF">Tco_1113119</name>
</gene>
<dbReference type="Pfam" id="PF07727">
    <property type="entry name" value="RVT_2"/>
    <property type="match status" value="1"/>
</dbReference>
<evidence type="ECO:0000256" key="2">
    <source>
        <dbReference type="SAM" id="MobiDB-lite"/>
    </source>
</evidence>
<feature type="compositionally biased region" description="Basic and acidic residues" evidence="2">
    <location>
        <begin position="381"/>
        <end position="395"/>
    </location>
</feature>
<dbReference type="Pfam" id="PF14244">
    <property type="entry name" value="Retrotran_gag_3"/>
    <property type="match status" value="1"/>
</dbReference>
<evidence type="ECO:0000256" key="1">
    <source>
        <dbReference type="PROSITE-ProRule" id="PRU00047"/>
    </source>
</evidence>
<accession>A0ABQ5ISI6</accession>